<dbReference type="AlphaFoldDB" id="A0A167ZBU0"/>
<dbReference type="STRING" id="1081109.A0A167ZBU0"/>
<organism evidence="2 3">
    <name type="scientific">Moelleriella libera RCEF 2490</name>
    <dbReference type="NCBI Taxonomy" id="1081109"/>
    <lineage>
        <taxon>Eukaryota</taxon>
        <taxon>Fungi</taxon>
        <taxon>Dikarya</taxon>
        <taxon>Ascomycota</taxon>
        <taxon>Pezizomycotina</taxon>
        <taxon>Sordariomycetes</taxon>
        <taxon>Hypocreomycetidae</taxon>
        <taxon>Hypocreales</taxon>
        <taxon>Clavicipitaceae</taxon>
        <taxon>Moelleriella</taxon>
    </lineage>
</organism>
<feature type="region of interest" description="Disordered" evidence="1">
    <location>
        <begin position="772"/>
        <end position="807"/>
    </location>
</feature>
<feature type="region of interest" description="Disordered" evidence="1">
    <location>
        <begin position="865"/>
        <end position="895"/>
    </location>
</feature>
<keyword evidence="3" id="KW-1185">Reference proteome</keyword>
<reference evidence="2 3" key="1">
    <citation type="journal article" date="2016" name="Genome Biol. Evol.">
        <title>Divergent and convergent evolution of fungal pathogenicity.</title>
        <authorList>
            <person name="Shang Y."/>
            <person name="Xiao G."/>
            <person name="Zheng P."/>
            <person name="Cen K."/>
            <person name="Zhan S."/>
            <person name="Wang C."/>
        </authorList>
    </citation>
    <scope>NUCLEOTIDE SEQUENCE [LARGE SCALE GENOMIC DNA]</scope>
    <source>
        <strain evidence="2 3">RCEF 2490</strain>
    </source>
</reference>
<sequence length="943" mass="104885">MAASVEALERWWLGQGFGLLLDLVDVESHSPNQHECIFTQMIQRKLRMFDGRRIQLHLQDMPGNITSDWPFRRLYGNIRKQLSDVLRNIFKTAERGGLQHDKLFEGLDVLAQVEKHRLRIVQHVKGLLRQTCHSSKGHLSQVAESLHNSATDRFKNFQLGIRAMAPVAREDAAKVMARLNALFPAAIFLPPTEYLMNTHPTSEGCESSFADKFIARCGSPTYEKMRNMLIRYAEETKKIEETYFLLPDRGAPSSHTPIIKQQSPRVPSYPASLLENAEQSPITYCESNTGISETSIIADVSDTSVFSSCEVSVVSDLPDDSRASGLLCGVPGREITPAKTDGAAFAFDFGAPDLLTYPNDLNAYEFHVHPLAHSLKMDSQQMARLGLTFPKEHSSRDFWYAIDSADELDLEDHGKMFTPVARTVTKKMAQGPKRQRARSGDLAQYPSSLDPIPESSKPAASSVIERIIGRVKYDFASRVSSKEKSPKLDVADNSETPLCVSSAVWGKKKAHIKSRISTPRVAHGPAPNWHSDRSNEMVGDKHALSEEPWTETDPRDDQEEPIPLIEAEPSYHIATPRISPMEYARAYLVDKARDPQTHLPEPESLWFWTPGHEKFLIIPRLPPCLRLQEFKTWPRVNSHLSCPSSIKYAPSLRAEHECPRLSLNLGRMKPFMPSVINLTSLQGTDWSEMPLHHGIASDSIIADERRMSFSSSVADEPPAAVVTGQSIISAKSPKKSQLCSGDTPEKRSLRPPDLALVGQDQSQSVFVSATATSTFRGRGHTRTDGRGFPKRTSSMSTCPSTTKPMPTDQDVGHVRLADPSADCFADSFLNLQQQQQKEICDDIRCLLNQKIRERSLCLGHRKDMFSSRSENHTAKRSSPLTTRRHRASSGAPIPDSPTLGYCHTFLPHCRDGGADDDDATHEAPNPVNTPKNAMGSATALEAP</sequence>
<protein>
    <submittedName>
        <fullName evidence="2">Uncharacterized protein</fullName>
    </submittedName>
</protein>
<feature type="region of interest" description="Disordered" evidence="1">
    <location>
        <begin position="913"/>
        <end position="943"/>
    </location>
</feature>
<feature type="region of interest" description="Disordered" evidence="1">
    <location>
        <begin position="515"/>
        <end position="537"/>
    </location>
</feature>
<gene>
    <name evidence="2" type="ORF">AAL_06078</name>
</gene>
<feature type="compositionally biased region" description="Polar residues" evidence="1">
    <location>
        <begin position="791"/>
        <end position="804"/>
    </location>
</feature>
<dbReference type="Proteomes" id="UP000078544">
    <property type="component" value="Unassembled WGS sequence"/>
</dbReference>
<evidence type="ECO:0000313" key="3">
    <source>
        <dbReference type="Proteomes" id="UP000078544"/>
    </source>
</evidence>
<comment type="caution">
    <text evidence="2">The sequence shown here is derived from an EMBL/GenBank/DDBJ whole genome shotgun (WGS) entry which is preliminary data.</text>
</comment>
<accession>A0A167ZBU0</accession>
<evidence type="ECO:0000313" key="2">
    <source>
        <dbReference type="EMBL" id="KZZ92452.1"/>
    </source>
</evidence>
<proteinExistence type="predicted"/>
<name>A0A167ZBU0_9HYPO</name>
<feature type="region of interest" description="Disordered" evidence="1">
    <location>
        <begin position="427"/>
        <end position="460"/>
    </location>
</feature>
<evidence type="ECO:0000256" key="1">
    <source>
        <dbReference type="SAM" id="MobiDB-lite"/>
    </source>
</evidence>
<dbReference type="EMBL" id="AZGY01000015">
    <property type="protein sequence ID" value="KZZ92452.1"/>
    <property type="molecule type" value="Genomic_DNA"/>
</dbReference>
<dbReference type="OrthoDB" id="4889313at2759"/>